<protein>
    <submittedName>
        <fullName evidence="2">Uncharacterized protein</fullName>
    </submittedName>
</protein>
<reference evidence="2" key="1">
    <citation type="submission" date="2022-11" db="UniProtKB">
        <authorList>
            <consortium name="WormBaseParasite"/>
        </authorList>
    </citation>
    <scope>IDENTIFICATION</scope>
</reference>
<name>A0AC35FGR7_9BILA</name>
<dbReference type="Proteomes" id="UP000887580">
    <property type="component" value="Unplaced"/>
</dbReference>
<evidence type="ECO:0000313" key="1">
    <source>
        <dbReference type="Proteomes" id="UP000887580"/>
    </source>
</evidence>
<evidence type="ECO:0000313" key="2">
    <source>
        <dbReference type="WBParaSite" id="PS1159_v2.g17357.t1"/>
    </source>
</evidence>
<proteinExistence type="predicted"/>
<accession>A0AC35FGR7</accession>
<sequence length="189" mass="21691">MVPSSKLISAPIFYGKRPWPGGPSIQQNWSLSNSMILYIAKNPSSSKLYQKLVQICKFFFETNPIIIVSTLTRLKNSTKYLIFQNEHDLHIQERIQNCIPTVVQKNFRFDRLTLAVEDNDIIFDDLKVLVSFAKSVYLLGNSIKYKNGTIVMLDKILGCLPTNIETFWFDFGKDVSMVNDSTMNNILKL</sequence>
<dbReference type="WBParaSite" id="PS1159_v2.g17357.t1">
    <property type="protein sequence ID" value="PS1159_v2.g17357.t1"/>
    <property type="gene ID" value="PS1159_v2.g17357"/>
</dbReference>
<organism evidence="1 2">
    <name type="scientific">Panagrolaimus sp. PS1159</name>
    <dbReference type="NCBI Taxonomy" id="55785"/>
    <lineage>
        <taxon>Eukaryota</taxon>
        <taxon>Metazoa</taxon>
        <taxon>Ecdysozoa</taxon>
        <taxon>Nematoda</taxon>
        <taxon>Chromadorea</taxon>
        <taxon>Rhabditida</taxon>
        <taxon>Tylenchina</taxon>
        <taxon>Panagrolaimomorpha</taxon>
        <taxon>Panagrolaimoidea</taxon>
        <taxon>Panagrolaimidae</taxon>
        <taxon>Panagrolaimus</taxon>
    </lineage>
</organism>